<dbReference type="CDD" id="cd02503">
    <property type="entry name" value="MobA"/>
    <property type="match status" value="1"/>
</dbReference>
<dbReference type="InterPro" id="IPR025877">
    <property type="entry name" value="MobA-like_NTP_Trfase"/>
</dbReference>
<dbReference type="GO" id="GO:0016779">
    <property type="term" value="F:nucleotidyltransferase activity"/>
    <property type="evidence" value="ECO:0007669"/>
    <property type="project" value="UniProtKB-ARBA"/>
</dbReference>
<feature type="domain" description="Molybdopterin-guanine dinucleotide biosynthesis protein B (MobB)" evidence="3">
    <location>
        <begin position="189"/>
        <end position="313"/>
    </location>
</feature>
<dbReference type="AlphaFoldDB" id="A0A9D1I7F6"/>
<dbReference type="InterPro" id="IPR027417">
    <property type="entry name" value="P-loop_NTPase"/>
</dbReference>
<sequence length="351" mass="38876">MSEKTNLSVGILAGNRSSGINQAKAKAGNRYVVRKLADELSSIGEVMISASAKNDYEDLAERVFQDCSLLEGLYNVISNAETDLVFVCGADMPMVTGELVRYMAGYISSDYDCYCLTDEKHIQPLCAIYSKAVLPFIEKALENGDFKLIHLLRHVRTKFIDLSFTTFDKKVIRNNNIRKPAKTQKPQVVFCVSGPKNTGKTGLIIRLINEFIREGYSVGTIKHDGHEYDMDHEGTDSFRFSQAGAKVSAIFSGGRFSVNCNGPAGPEEMLAFCRGLDVVIFEGLKNSPYPKIEMARPGSPLMADPATLILIASDTAKDKKSPYSEKIPVLDRDDTEGIFSMIKKYFDLEQL</sequence>
<evidence type="ECO:0000259" key="4">
    <source>
        <dbReference type="Pfam" id="PF12804"/>
    </source>
</evidence>
<reference evidence="5" key="2">
    <citation type="journal article" date="2021" name="PeerJ">
        <title>Extensive microbial diversity within the chicken gut microbiome revealed by metagenomics and culture.</title>
        <authorList>
            <person name="Gilroy R."/>
            <person name="Ravi A."/>
            <person name="Getino M."/>
            <person name="Pursley I."/>
            <person name="Horton D.L."/>
            <person name="Alikhan N.F."/>
            <person name="Baker D."/>
            <person name="Gharbi K."/>
            <person name="Hall N."/>
            <person name="Watson M."/>
            <person name="Adriaenssens E.M."/>
            <person name="Foster-Nyarko E."/>
            <person name="Jarju S."/>
            <person name="Secka A."/>
            <person name="Antonio M."/>
            <person name="Oren A."/>
            <person name="Chaudhuri R.R."/>
            <person name="La Ragione R."/>
            <person name="Hildebrand F."/>
            <person name="Pallen M.J."/>
        </authorList>
    </citation>
    <scope>NUCLEOTIDE SEQUENCE</scope>
    <source>
        <strain evidence="5">11300</strain>
    </source>
</reference>
<dbReference type="NCBIfam" id="TIGR00176">
    <property type="entry name" value="mobB"/>
    <property type="match status" value="1"/>
</dbReference>
<dbReference type="PANTHER" id="PTHR40072:SF1">
    <property type="entry name" value="MOLYBDOPTERIN-GUANINE DINUCLEOTIDE BIOSYNTHESIS ADAPTER PROTEIN"/>
    <property type="match status" value="1"/>
</dbReference>
<dbReference type="GO" id="GO:0006777">
    <property type="term" value="P:Mo-molybdopterin cofactor biosynthetic process"/>
    <property type="evidence" value="ECO:0007669"/>
    <property type="project" value="UniProtKB-KW"/>
</dbReference>
<dbReference type="Proteomes" id="UP000824091">
    <property type="component" value="Unassembled WGS sequence"/>
</dbReference>
<dbReference type="Pfam" id="PF12804">
    <property type="entry name" value="NTP_transf_3"/>
    <property type="match status" value="1"/>
</dbReference>
<evidence type="ECO:0000259" key="3">
    <source>
        <dbReference type="Pfam" id="PF03205"/>
    </source>
</evidence>
<dbReference type="InterPro" id="IPR013482">
    <property type="entry name" value="Molybde_CF_guanTrfase"/>
</dbReference>
<dbReference type="CDD" id="cd03116">
    <property type="entry name" value="MobB"/>
    <property type="match status" value="1"/>
</dbReference>
<evidence type="ECO:0000313" key="5">
    <source>
        <dbReference type="EMBL" id="HIU28608.1"/>
    </source>
</evidence>
<organism evidence="5 6">
    <name type="scientific">Candidatus Fimisoma avicola</name>
    <dbReference type="NCBI Taxonomy" id="2840826"/>
    <lineage>
        <taxon>Bacteria</taxon>
        <taxon>Bacillati</taxon>
        <taxon>Bacillota</taxon>
        <taxon>Clostridia</taxon>
        <taxon>Eubacteriales</taxon>
        <taxon>Candidatus Fimisoma</taxon>
    </lineage>
</organism>
<dbReference type="InterPro" id="IPR052539">
    <property type="entry name" value="MGD_biosynthesis_adapter"/>
</dbReference>
<dbReference type="Pfam" id="PF03205">
    <property type="entry name" value="MobB"/>
    <property type="match status" value="1"/>
</dbReference>
<proteinExistence type="predicted"/>
<dbReference type="InterPro" id="IPR004435">
    <property type="entry name" value="MobB_dom"/>
</dbReference>
<evidence type="ECO:0000313" key="6">
    <source>
        <dbReference type="Proteomes" id="UP000824091"/>
    </source>
</evidence>
<dbReference type="EMBL" id="DVMO01000150">
    <property type="protein sequence ID" value="HIU28608.1"/>
    <property type="molecule type" value="Genomic_DNA"/>
</dbReference>
<dbReference type="Gene3D" id="3.90.550.10">
    <property type="entry name" value="Spore Coat Polysaccharide Biosynthesis Protein SpsA, Chain A"/>
    <property type="match status" value="1"/>
</dbReference>
<dbReference type="Gene3D" id="3.40.50.300">
    <property type="entry name" value="P-loop containing nucleotide triphosphate hydrolases"/>
    <property type="match status" value="1"/>
</dbReference>
<reference evidence="5" key="1">
    <citation type="submission" date="2020-10" db="EMBL/GenBank/DDBJ databases">
        <authorList>
            <person name="Gilroy R."/>
        </authorList>
    </citation>
    <scope>NUCLEOTIDE SEQUENCE</scope>
    <source>
        <strain evidence="5">11300</strain>
    </source>
</reference>
<keyword evidence="2" id="KW-0501">Molybdenum cofactor biosynthesis</keyword>
<gene>
    <name evidence="5" type="primary">mobB</name>
    <name evidence="5" type="ORF">IAD16_09580</name>
</gene>
<name>A0A9D1I7F6_9FIRM</name>
<accession>A0A9D1I7F6</accession>
<dbReference type="GO" id="GO:0005525">
    <property type="term" value="F:GTP binding"/>
    <property type="evidence" value="ECO:0007669"/>
    <property type="project" value="UniProtKB-KW"/>
</dbReference>
<dbReference type="InterPro" id="IPR029044">
    <property type="entry name" value="Nucleotide-diphossugar_trans"/>
</dbReference>
<comment type="caution">
    <text evidence="5">The sequence shown here is derived from an EMBL/GenBank/DDBJ whole genome shotgun (WGS) entry which is preliminary data.</text>
</comment>
<dbReference type="PANTHER" id="PTHR40072">
    <property type="entry name" value="MOLYBDOPTERIN-GUANINE DINUCLEOTIDE BIOSYNTHESIS ADAPTER PROTEIN-RELATED"/>
    <property type="match status" value="1"/>
</dbReference>
<keyword evidence="1" id="KW-0547">Nucleotide-binding</keyword>
<dbReference type="SUPFAM" id="SSF53448">
    <property type="entry name" value="Nucleotide-diphospho-sugar transferases"/>
    <property type="match status" value="1"/>
</dbReference>
<feature type="domain" description="MobA-like NTP transferase" evidence="4">
    <location>
        <begin position="11"/>
        <end position="145"/>
    </location>
</feature>
<dbReference type="SUPFAM" id="SSF52540">
    <property type="entry name" value="P-loop containing nucleoside triphosphate hydrolases"/>
    <property type="match status" value="1"/>
</dbReference>
<evidence type="ECO:0000256" key="2">
    <source>
        <dbReference type="ARBA" id="ARBA00023150"/>
    </source>
</evidence>
<evidence type="ECO:0000256" key="1">
    <source>
        <dbReference type="ARBA" id="ARBA00023134"/>
    </source>
</evidence>
<protein>
    <submittedName>
        <fullName evidence="5">Molybdopterin-guanine dinucleotide biosynthesis protein B</fullName>
    </submittedName>
</protein>
<keyword evidence="1" id="KW-0342">GTP-binding</keyword>